<evidence type="ECO:0000256" key="2">
    <source>
        <dbReference type="ARBA" id="ARBA00023015"/>
    </source>
</evidence>
<comment type="similarity">
    <text evidence="1">Belongs to the LysR transcriptional regulatory family.</text>
</comment>
<dbReference type="PANTHER" id="PTHR30537">
    <property type="entry name" value="HTH-TYPE TRANSCRIPTIONAL REGULATOR"/>
    <property type="match status" value="1"/>
</dbReference>
<gene>
    <name evidence="6" type="ORF">PTKU64_92830</name>
</gene>
<organism evidence="6 7">
    <name type="scientific">Paraburkholderia terrae</name>
    <dbReference type="NCBI Taxonomy" id="311230"/>
    <lineage>
        <taxon>Bacteria</taxon>
        <taxon>Pseudomonadati</taxon>
        <taxon>Pseudomonadota</taxon>
        <taxon>Betaproteobacteria</taxon>
        <taxon>Burkholderiales</taxon>
        <taxon>Burkholderiaceae</taxon>
        <taxon>Paraburkholderia</taxon>
    </lineage>
</organism>
<dbReference type="InterPro" id="IPR036388">
    <property type="entry name" value="WH-like_DNA-bd_sf"/>
</dbReference>
<keyword evidence="3" id="KW-0238">DNA-binding</keyword>
<protein>
    <submittedName>
        <fullName evidence="6">LysR family transcriptional regulator</fullName>
    </submittedName>
</protein>
<dbReference type="Gene3D" id="3.40.190.10">
    <property type="entry name" value="Periplasmic binding protein-like II"/>
    <property type="match status" value="2"/>
</dbReference>
<keyword evidence="2" id="KW-0805">Transcription regulation</keyword>
<keyword evidence="4" id="KW-0804">Transcription</keyword>
<evidence type="ECO:0000313" key="7">
    <source>
        <dbReference type="Proteomes" id="UP001319874"/>
    </source>
</evidence>
<feature type="domain" description="HTH lysR-type" evidence="5">
    <location>
        <begin position="10"/>
        <end position="67"/>
    </location>
</feature>
<dbReference type="InterPro" id="IPR036390">
    <property type="entry name" value="WH_DNA-bd_sf"/>
</dbReference>
<evidence type="ECO:0000256" key="1">
    <source>
        <dbReference type="ARBA" id="ARBA00009437"/>
    </source>
</evidence>
<dbReference type="PANTHER" id="PTHR30537:SF20">
    <property type="entry name" value="TRANSCRIPTIONAL REGULATORY PROTEIN"/>
    <property type="match status" value="1"/>
</dbReference>
<dbReference type="SUPFAM" id="SSF46785">
    <property type="entry name" value="Winged helix' DNA-binding domain"/>
    <property type="match status" value="1"/>
</dbReference>
<name>A0ABN6K0X6_9BURK</name>
<dbReference type="Gene3D" id="1.10.10.10">
    <property type="entry name" value="Winged helix-like DNA-binding domain superfamily/Winged helix DNA-binding domain"/>
    <property type="match status" value="1"/>
</dbReference>
<dbReference type="Pfam" id="PF03466">
    <property type="entry name" value="LysR_substrate"/>
    <property type="match status" value="1"/>
</dbReference>
<geneLocation type="plasmid" evidence="6 7">
    <name>pPT365</name>
</geneLocation>
<keyword evidence="7" id="KW-1185">Reference proteome</keyword>
<dbReference type="EMBL" id="AP024959">
    <property type="protein sequence ID" value="BCZ85608.1"/>
    <property type="molecule type" value="Genomic_DNA"/>
</dbReference>
<accession>A0ABN6K0X6</accession>
<dbReference type="SUPFAM" id="SSF53850">
    <property type="entry name" value="Periplasmic binding protein-like II"/>
    <property type="match status" value="1"/>
</dbReference>
<evidence type="ECO:0000256" key="3">
    <source>
        <dbReference type="ARBA" id="ARBA00023125"/>
    </source>
</evidence>
<evidence type="ECO:0000259" key="5">
    <source>
        <dbReference type="PROSITE" id="PS50931"/>
    </source>
</evidence>
<dbReference type="InterPro" id="IPR005119">
    <property type="entry name" value="LysR_subst-bd"/>
</dbReference>
<dbReference type="InterPro" id="IPR000847">
    <property type="entry name" value="LysR_HTH_N"/>
</dbReference>
<dbReference type="Proteomes" id="UP001319874">
    <property type="component" value="Plasmid pPT365"/>
</dbReference>
<keyword evidence="6" id="KW-0614">Plasmid</keyword>
<dbReference type="PROSITE" id="PS50931">
    <property type="entry name" value="HTH_LYSR"/>
    <property type="match status" value="1"/>
</dbReference>
<sequence>MHWRLNSMKTTLDEMLAFVTIADIGSLTGAADKLHQPTSVMSRILRRLEEKLDTTLIRRTTRRLELTEEGRVFLEHAREIIASVEFAEEQIISQRETPAGRLRINAAMPFMQHVVAPLMEGFRETYPGIEVELYTSDEIIDLLEHRTDVAIRIGELRDSTLHARRMGSSRLRILASPAYLEKAGLPKSVADLASHSLLGFSQPEALNHWPLRTSDRDSYRIRPALQASSGETLLTLAVSGVGIVCLADFMTGAHRKNGGLVELLPQETVEFRQPIHAVYYRNATLSLRISSFLDYVSAQLQATGDIS</sequence>
<dbReference type="InterPro" id="IPR058163">
    <property type="entry name" value="LysR-type_TF_proteobact-type"/>
</dbReference>
<reference evidence="6 7" key="1">
    <citation type="journal article" date="2022" name="Front. Microbiol.">
        <title>Identification and characterization of a novel class of self-sufficient cytochrome P450 hydroxylase involved in cyclohexanecarboxylate degradation in Paraburkholderia terrae strain KU-64.</title>
        <authorList>
            <person name="Yamamoto T."/>
            <person name="Hasegawa Y."/>
            <person name="Iwaki H."/>
        </authorList>
    </citation>
    <scope>NUCLEOTIDE SEQUENCE [LARGE SCALE GENOMIC DNA]</scope>
    <source>
        <strain evidence="6 7">KU-64</strain>
    </source>
</reference>
<dbReference type="Pfam" id="PF00126">
    <property type="entry name" value="HTH_1"/>
    <property type="match status" value="1"/>
</dbReference>
<evidence type="ECO:0000313" key="6">
    <source>
        <dbReference type="EMBL" id="BCZ85608.1"/>
    </source>
</evidence>
<evidence type="ECO:0000256" key="4">
    <source>
        <dbReference type="ARBA" id="ARBA00023163"/>
    </source>
</evidence>
<proteinExistence type="inferred from homology"/>